<dbReference type="STRING" id="54.SAMN02745121_00508"/>
<dbReference type="SUPFAM" id="SSF52540">
    <property type="entry name" value="P-loop containing nucleoside triphosphate hydrolases"/>
    <property type="match status" value="1"/>
</dbReference>
<dbReference type="Gene3D" id="3.40.50.300">
    <property type="entry name" value="P-loop containing nucleotide triphosphate hydrolases"/>
    <property type="match status" value="1"/>
</dbReference>
<evidence type="ECO:0000313" key="2">
    <source>
        <dbReference type="EMBL" id="SFD54036.1"/>
    </source>
</evidence>
<evidence type="ECO:0000313" key="3">
    <source>
        <dbReference type="Proteomes" id="UP000199400"/>
    </source>
</evidence>
<dbReference type="EMBL" id="FOMX01000002">
    <property type="protein sequence ID" value="SFD54036.1"/>
    <property type="molecule type" value="Genomic_DNA"/>
</dbReference>
<accession>A0A1I1T5Z2</accession>
<dbReference type="RefSeq" id="WP_096334258.1">
    <property type="nucleotide sequence ID" value="NZ_FOMX01000002.1"/>
</dbReference>
<dbReference type="OrthoDB" id="5500590at2"/>
<keyword evidence="3" id="KW-1185">Reference proteome</keyword>
<feature type="region of interest" description="Disordered" evidence="1">
    <location>
        <begin position="1"/>
        <end position="27"/>
    </location>
</feature>
<dbReference type="InterPro" id="IPR027417">
    <property type="entry name" value="P-loop_NTPase"/>
</dbReference>
<dbReference type="Proteomes" id="UP000199400">
    <property type="component" value="Unassembled WGS sequence"/>
</dbReference>
<dbReference type="AlphaFoldDB" id="A0A1I1T5Z2"/>
<sequence length="250" mass="25957">MSVVALRGVEEEERTGDELAEGTASAATESVASPASFVSLAAPGKLIEVSGGAAAARLTTAVALVRQAQLEGETTVWIQPAGGPLFPPDLADSGVDLDALIVIHIPEDRGPAGIARAAELLLRSGGYGLCVLDLSAPPPPRADASDKIPAGDRHVPEGMAVRTCPRGLHGSAWQARLAGLARAHGCRVVVLTRRSAQRDSLGPMVGLRLQPRRERRGAGLFAVRPDVLKHKGAAPRLAASELRRGPWGLA</sequence>
<organism evidence="2 3">
    <name type="scientific">Nannocystis exedens</name>
    <dbReference type="NCBI Taxonomy" id="54"/>
    <lineage>
        <taxon>Bacteria</taxon>
        <taxon>Pseudomonadati</taxon>
        <taxon>Myxococcota</taxon>
        <taxon>Polyangia</taxon>
        <taxon>Nannocystales</taxon>
        <taxon>Nannocystaceae</taxon>
        <taxon>Nannocystis</taxon>
    </lineage>
</organism>
<gene>
    <name evidence="2" type="ORF">SAMN02745121_00508</name>
</gene>
<feature type="compositionally biased region" description="Acidic residues" evidence="1">
    <location>
        <begin position="10"/>
        <end position="20"/>
    </location>
</feature>
<reference evidence="3" key="1">
    <citation type="submission" date="2016-10" db="EMBL/GenBank/DDBJ databases">
        <authorList>
            <person name="Varghese N."/>
            <person name="Submissions S."/>
        </authorList>
    </citation>
    <scope>NUCLEOTIDE SEQUENCE [LARGE SCALE GENOMIC DNA]</scope>
    <source>
        <strain evidence="3">ATCC 25963</strain>
    </source>
</reference>
<evidence type="ECO:0000256" key="1">
    <source>
        <dbReference type="SAM" id="MobiDB-lite"/>
    </source>
</evidence>
<proteinExistence type="predicted"/>
<name>A0A1I1T5Z2_9BACT</name>
<protein>
    <submittedName>
        <fullName evidence="2">Recombination protein RecA</fullName>
    </submittedName>
</protein>